<sequence>MICGLAWRERPETPSGGVTLHDMKGLNGQLTRVARAEPDDAFRLAALEIAYNRELGRRTEEGFLERFTDAWLADRDRYPSWIASTLDGNPLGSCTIGLMRSLPRPGRIPRSWGHLTNLYVRPQARGLGLAVRLVEEALVWADKSELLWVQARLPDDARDMAERRGFVSSGDRLWRRDHP</sequence>
<dbReference type="PROSITE" id="PS51186">
    <property type="entry name" value="GNAT"/>
    <property type="match status" value="1"/>
</dbReference>
<name>H5UPG7_9MICO</name>
<proteinExistence type="predicted"/>
<dbReference type="InterPro" id="IPR000182">
    <property type="entry name" value="GNAT_dom"/>
</dbReference>
<dbReference type="Proteomes" id="UP000004367">
    <property type="component" value="Unassembled WGS sequence"/>
</dbReference>
<protein>
    <submittedName>
        <fullName evidence="4">Putative acetyltransferase</fullName>
    </submittedName>
</protein>
<evidence type="ECO:0000259" key="3">
    <source>
        <dbReference type="PROSITE" id="PS51186"/>
    </source>
</evidence>
<gene>
    <name evidence="4" type="ORF">MOPEL_021_00620</name>
</gene>
<dbReference type="EMBL" id="BAFE01000020">
    <property type="protein sequence ID" value="GAB47625.1"/>
    <property type="molecule type" value="Genomic_DNA"/>
</dbReference>
<dbReference type="InterPro" id="IPR050832">
    <property type="entry name" value="Bact_Acetyltransf"/>
</dbReference>
<accession>H5UPG7</accession>
<evidence type="ECO:0000313" key="4">
    <source>
        <dbReference type="EMBL" id="GAB47625.1"/>
    </source>
</evidence>
<dbReference type="PANTHER" id="PTHR43877">
    <property type="entry name" value="AMINOALKYLPHOSPHONATE N-ACETYLTRANSFERASE-RELATED-RELATED"/>
    <property type="match status" value="1"/>
</dbReference>
<comment type="caution">
    <text evidence="4">The sequence shown here is derived from an EMBL/GenBank/DDBJ whole genome shotgun (WGS) entry which is preliminary data.</text>
</comment>
<dbReference type="STRING" id="1089455.MOPEL_021_00620"/>
<dbReference type="Gene3D" id="3.40.630.30">
    <property type="match status" value="1"/>
</dbReference>
<dbReference type="Pfam" id="PF00583">
    <property type="entry name" value="Acetyltransf_1"/>
    <property type="match status" value="1"/>
</dbReference>
<dbReference type="InterPro" id="IPR016181">
    <property type="entry name" value="Acyl_CoA_acyltransferase"/>
</dbReference>
<dbReference type="AlphaFoldDB" id="H5UPG7"/>
<evidence type="ECO:0000313" key="5">
    <source>
        <dbReference type="Proteomes" id="UP000004367"/>
    </source>
</evidence>
<dbReference type="SUPFAM" id="SSF55729">
    <property type="entry name" value="Acyl-CoA N-acyltransferases (Nat)"/>
    <property type="match status" value="1"/>
</dbReference>
<dbReference type="GO" id="GO:0016747">
    <property type="term" value="F:acyltransferase activity, transferring groups other than amino-acyl groups"/>
    <property type="evidence" value="ECO:0007669"/>
    <property type="project" value="InterPro"/>
</dbReference>
<organism evidence="4 5">
    <name type="scientific">Mobilicoccus pelagius NBRC 104925</name>
    <dbReference type="NCBI Taxonomy" id="1089455"/>
    <lineage>
        <taxon>Bacteria</taxon>
        <taxon>Bacillati</taxon>
        <taxon>Actinomycetota</taxon>
        <taxon>Actinomycetes</taxon>
        <taxon>Micrococcales</taxon>
        <taxon>Dermatophilaceae</taxon>
        <taxon>Mobilicoccus</taxon>
    </lineage>
</organism>
<dbReference type="eggNOG" id="COG0456">
    <property type="taxonomic scope" value="Bacteria"/>
</dbReference>
<reference evidence="4 5" key="1">
    <citation type="submission" date="2012-02" db="EMBL/GenBank/DDBJ databases">
        <title>Whole genome shotgun sequence of Mobilicoccus pelagius NBRC 104925.</title>
        <authorList>
            <person name="Yoshida Y."/>
            <person name="Hosoyama A."/>
            <person name="Tsuchikane K."/>
            <person name="Katsumata H."/>
            <person name="Yamazaki S."/>
            <person name="Fujita N."/>
        </authorList>
    </citation>
    <scope>NUCLEOTIDE SEQUENCE [LARGE SCALE GENOMIC DNA]</scope>
    <source>
        <strain evidence="4 5">NBRC 104925</strain>
    </source>
</reference>
<feature type="domain" description="N-acetyltransferase" evidence="3">
    <location>
        <begin position="31"/>
        <end position="179"/>
    </location>
</feature>
<dbReference type="CDD" id="cd04301">
    <property type="entry name" value="NAT_SF"/>
    <property type="match status" value="1"/>
</dbReference>
<evidence type="ECO:0000256" key="1">
    <source>
        <dbReference type="ARBA" id="ARBA00022679"/>
    </source>
</evidence>
<keyword evidence="2" id="KW-0012">Acyltransferase</keyword>
<keyword evidence="5" id="KW-1185">Reference proteome</keyword>
<keyword evidence="1 4" id="KW-0808">Transferase</keyword>
<evidence type="ECO:0000256" key="2">
    <source>
        <dbReference type="ARBA" id="ARBA00023315"/>
    </source>
</evidence>